<comment type="caution">
    <text evidence="1">The sequence shown here is derived from an EMBL/GenBank/DDBJ whole genome shotgun (WGS) entry which is preliminary data.</text>
</comment>
<dbReference type="Proteomes" id="UP001372338">
    <property type="component" value="Unassembled WGS sequence"/>
</dbReference>
<sequence>MPHFMSQNPVAISGPLADDSSCFLLDDEAYPSSFHCPTLTFSLHDEVYSVISSVQSLPRFVDLSAGIRRTLDEVVARLVNSITNAS</sequence>
<evidence type="ECO:0000313" key="2">
    <source>
        <dbReference type="Proteomes" id="UP001372338"/>
    </source>
</evidence>
<evidence type="ECO:0000313" key="1">
    <source>
        <dbReference type="EMBL" id="KAK7260872.1"/>
    </source>
</evidence>
<proteinExistence type="predicted"/>
<name>A0AAN9I082_CROPI</name>
<gene>
    <name evidence="1" type="ORF">RIF29_27171</name>
</gene>
<dbReference type="AlphaFoldDB" id="A0AAN9I082"/>
<protein>
    <submittedName>
        <fullName evidence="1">Uncharacterized protein</fullName>
    </submittedName>
</protein>
<accession>A0AAN9I082</accession>
<reference evidence="1 2" key="1">
    <citation type="submission" date="2024-01" db="EMBL/GenBank/DDBJ databases">
        <title>The genomes of 5 underutilized Papilionoideae crops provide insights into root nodulation and disease resistanc.</title>
        <authorList>
            <person name="Yuan L."/>
        </authorList>
    </citation>
    <scope>NUCLEOTIDE SEQUENCE [LARGE SCALE GENOMIC DNA]</scope>
    <source>
        <strain evidence="1">ZHUSHIDOU_FW_LH</strain>
        <tissue evidence="1">Leaf</tissue>
    </source>
</reference>
<organism evidence="1 2">
    <name type="scientific">Crotalaria pallida</name>
    <name type="common">Smooth rattlebox</name>
    <name type="synonym">Crotalaria striata</name>
    <dbReference type="NCBI Taxonomy" id="3830"/>
    <lineage>
        <taxon>Eukaryota</taxon>
        <taxon>Viridiplantae</taxon>
        <taxon>Streptophyta</taxon>
        <taxon>Embryophyta</taxon>
        <taxon>Tracheophyta</taxon>
        <taxon>Spermatophyta</taxon>
        <taxon>Magnoliopsida</taxon>
        <taxon>eudicotyledons</taxon>
        <taxon>Gunneridae</taxon>
        <taxon>Pentapetalae</taxon>
        <taxon>rosids</taxon>
        <taxon>fabids</taxon>
        <taxon>Fabales</taxon>
        <taxon>Fabaceae</taxon>
        <taxon>Papilionoideae</taxon>
        <taxon>50 kb inversion clade</taxon>
        <taxon>genistoids sensu lato</taxon>
        <taxon>core genistoids</taxon>
        <taxon>Crotalarieae</taxon>
        <taxon>Crotalaria</taxon>
    </lineage>
</organism>
<keyword evidence="2" id="KW-1185">Reference proteome</keyword>
<dbReference type="EMBL" id="JAYWIO010000005">
    <property type="protein sequence ID" value="KAK7260872.1"/>
    <property type="molecule type" value="Genomic_DNA"/>
</dbReference>